<reference evidence="2" key="2">
    <citation type="submission" date="2021-03" db="UniProtKB">
        <authorList>
            <consortium name="Ensembl"/>
        </authorList>
    </citation>
    <scope>IDENTIFICATION</scope>
</reference>
<dbReference type="GeneTree" id="ENSGT00940000163630"/>
<dbReference type="InterPro" id="IPR043502">
    <property type="entry name" value="DNA/RNA_pol_sf"/>
</dbReference>
<name>A0A803JWQ5_XENTR</name>
<protein>
    <recommendedName>
        <fullName evidence="1">Reverse transcriptase domain-containing protein</fullName>
    </recommendedName>
</protein>
<dbReference type="PANTHER" id="PTHR31635">
    <property type="entry name" value="REVERSE TRANSCRIPTASE DOMAIN-CONTAINING PROTEIN-RELATED"/>
    <property type="match status" value="1"/>
</dbReference>
<feature type="domain" description="Reverse transcriptase" evidence="1">
    <location>
        <begin position="1"/>
        <end position="217"/>
    </location>
</feature>
<proteinExistence type="predicted"/>
<evidence type="ECO:0000313" key="2">
    <source>
        <dbReference type="Ensembl" id="ENSXETP00000112463"/>
    </source>
</evidence>
<dbReference type="InterPro" id="IPR000477">
    <property type="entry name" value="RT_dom"/>
</dbReference>
<dbReference type="Ensembl" id="ENSXETT00000117027">
    <property type="protein sequence ID" value="ENSXETP00000112463"/>
    <property type="gene ID" value="ENSXETG00000043042"/>
</dbReference>
<dbReference type="PROSITE" id="PS50878">
    <property type="entry name" value="RT_POL"/>
    <property type="match status" value="1"/>
</dbReference>
<accession>A0A803JWQ5</accession>
<dbReference type="PANTHER" id="PTHR31635:SF196">
    <property type="entry name" value="REVERSE TRANSCRIPTASE DOMAIN-CONTAINING PROTEIN-RELATED"/>
    <property type="match status" value="1"/>
</dbReference>
<dbReference type="SUPFAM" id="SSF56672">
    <property type="entry name" value="DNA/RNA polymerases"/>
    <property type="match status" value="1"/>
</dbReference>
<organism evidence="2">
    <name type="scientific">Xenopus tropicalis</name>
    <name type="common">Western clawed frog</name>
    <name type="synonym">Silurana tropicalis</name>
    <dbReference type="NCBI Taxonomy" id="8364"/>
    <lineage>
        <taxon>Eukaryota</taxon>
        <taxon>Metazoa</taxon>
        <taxon>Chordata</taxon>
        <taxon>Craniata</taxon>
        <taxon>Vertebrata</taxon>
        <taxon>Euteleostomi</taxon>
        <taxon>Amphibia</taxon>
        <taxon>Batrachia</taxon>
        <taxon>Anura</taxon>
        <taxon>Pipoidea</taxon>
        <taxon>Pipidae</taxon>
        <taxon>Xenopodinae</taxon>
        <taxon>Xenopus</taxon>
        <taxon>Silurana</taxon>
    </lineage>
</organism>
<evidence type="ECO:0000259" key="1">
    <source>
        <dbReference type="PROSITE" id="PS50878"/>
    </source>
</evidence>
<sequence>MFLKLDIKKAFDSVAWPYLYATIQEWGFGPKFTTWIKALYCNPVGRITIGPQASNSFPIERGTRQGCPLSPLLFDLIIEPLAIAIRNDPDIHGLNVGPQKHLLSLFADDITVLVTRPLQSLPNLYNLLHKFGTISGLVVNPTKTEALNINLPPELLKLLTLNFEFQWCKKYVTILGIRFTVEYNQLYHANYPYTYKKLQKMLEDWSKYHISWIGRIIAVKMTLLPKLLYLFRLLPIKINEKDLKIFEKHVLSFIWTAKKPRVNKSTLYRRPLEGGLGLPNMKKYYVASQLAQIPTMHAQLFPPLWVDLENYLTYPYTAEGFFWSPTSSRSSAMSPCLKHTLSMWDRYAPAYNLISPSRPAAPIIGNPLFPPGLQAKTFTWWTTNKFLRVKDLISVRGPYPMTYLIENYNLPKTEHYRALQLLHWAQKCWGSSRSDQAPPTFFERWCLNNAPPPKTISLLYLTLISPKSLTDILYIKQWGNDLGVSLTDTQWPQLWDNLKHSSSNTIIAEAGYKVLFRWYLTPVRLAKIYHNTNDQCFRGCSAPGTMGHIWWHCPKVVRYWVRVYNLIFSVLHLNLRKNPYEALLGLPSAKVPKNKQKLLNHMFLAARQTIAKSWKSLSINFTLFKNKVDWIFINEKLSSIEMDRLKSFQTVWEPWIKYRQYDTLPTHLLTI</sequence>
<dbReference type="Pfam" id="PF00078">
    <property type="entry name" value="RVT_1"/>
    <property type="match status" value="1"/>
</dbReference>
<reference evidence="2" key="1">
    <citation type="journal article" date="2010" name="Science">
        <title>The genome of the Western clawed frog Xenopus tropicalis.</title>
        <authorList>
            <person name="Hellsten U."/>
            <person name="Harland R.M."/>
            <person name="Gilchrist M.J."/>
            <person name="Hendrix D."/>
            <person name="Jurka J."/>
            <person name="Kapitonov V."/>
            <person name="Ovcharenko I."/>
            <person name="Putnam N.H."/>
            <person name="Shu S."/>
            <person name="Taher L."/>
            <person name="Blitz I.L."/>
            <person name="Blumberg B."/>
            <person name="Dichmann D.S."/>
            <person name="Dubchak I."/>
            <person name="Amaya E."/>
            <person name="Detter J.C."/>
            <person name="Fletcher R."/>
            <person name="Gerhard D.S."/>
            <person name="Goodstein D."/>
            <person name="Graves T."/>
            <person name="Grigoriev I.V."/>
            <person name="Grimwood J."/>
            <person name="Kawashima T."/>
            <person name="Lindquist E."/>
            <person name="Lucas S.M."/>
            <person name="Mead P.E."/>
            <person name="Mitros T."/>
            <person name="Ogino H."/>
            <person name="Ohta Y."/>
            <person name="Poliakov A.V."/>
            <person name="Pollet N."/>
            <person name="Robert J."/>
            <person name="Salamov A."/>
            <person name="Sater A.K."/>
            <person name="Schmutz J."/>
            <person name="Terry A."/>
            <person name="Vize P.D."/>
            <person name="Warren W.C."/>
            <person name="Wells D."/>
            <person name="Wills A."/>
            <person name="Wilson R.K."/>
            <person name="Zimmerman L.B."/>
            <person name="Zorn A.M."/>
            <person name="Grainger R."/>
            <person name="Grammer T."/>
            <person name="Khokha M.K."/>
            <person name="Richardson P.M."/>
            <person name="Rokhsar D.S."/>
        </authorList>
    </citation>
    <scope>NUCLEOTIDE SEQUENCE [LARGE SCALE GENOMIC DNA]</scope>
    <source>
        <strain evidence="2">Nigerian</strain>
    </source>
</reference>
<dbReference type="AlphaFoldDB" id="A0A803JWQ5"/>
<dbReference type="InParanoid" id="A0A803JWQ5"/>